<evidence type="ECO:0000259" key="1">
    <source>
        <dbReference type="PROSITE" id="PS51819"/>
    </source>
</evidence>
<dbReference type="PROSITE" id="PS51819">
    <property type="entry name" value="VOC"/>
    <property type="match status" value="1"/>
</dbReference>
<keyword evidence="3" id="KW-1185">Reference proteome</keyword>
<dbReference type="SUPFAM" id="SSF54593">
    <property type="entry name" value="Glyoxalase/Bleomycin resistance protein/Dihydroxybiphenyl dioxygenase"/>
    <property type="match status" value="1"/>
</dbReference>
<gene>
    <name evidence="2" type="ORF">HGQ17_00375</name>
</gene>
<dbReference type="Proteomes" id="UP000523139">
    <property type="component" value="Unassembled WGS sequence"/>
</dbReference>
<feature type="domain" description="VOC" evidence="1">
    <location>
        <begin position="1"/>
        <end position="109"/>
    </location>
</feature>
<evidence type="ECO:0000313" key="3">
    <source>
        <dbReference type="Proteomes" id="UP000523139"/>
    </source>
</evidence>
<dbReference type="CDD" id="cd06587">
    <property type="entry name" value="VOC"/>
    <property type="match status" value="1"/>
</dbReference>
<dbReference type="InterPro" id="IPR029068">
    <property type="entry name" value="Glyas_Bleomycin-R_OHBP_Dase"/>
</dbReference>
<proteinExistence type="predicted"/>
<organism evidence="2 3">
    <name type="scientific">Nesterenkonia sedimenti</name>
    <dbReference type="NCBI Taxonomy" id="1463632"/>
    <lineage>
        <taxon>Bacteria</taxon>
        <taxon>Bacillati</taxon>
        <taxon>Actinomycetota</taxon>
        <taxon>Actinomycetes</taxon>
        <taxon>Micrococcales</taxon>
        <taxon>Micrococcaceae</taxon>
        <taxon>Nesterenkonia</taxon>
    </lineage>
</organism>
<dbReference type="Pfam" id="PF00903">
    <property type="entry name" value="Glyoxalase"/>
    <property type="match status" value="1"/>
</dbReference>
<sequence>MTVGLPVSDIARAVDWYRRVFELTGPDLQPAGGVVEFQMGPLWLQLGEEPTKRSGAEVITRFGVEDAAAEHQRLINLGIDVGPLEHAPGAVNYFDFLDPDGNALSFYSEL</sequence>
<dbReference type="Gene3D" id="3.10.180.10">
    <property type="entry name" value="2,3-Dihydroxybiphenyl 1,2-Dioxygenase, domain 1"/>
    <property type="match status" value="1"/>
</dbReference>
<dbReference type="AlphaFoldDB" id="A0A7X8YCE8"/>
<evidence type="ECO:0000313" key="2">
    <source>
        <dbReference type="EMBL" id="NLS08484.1"/>
    </source>
</evidence>
<accession>A0A7X8YCE8</accession>
<protein>
    <submittedName>
        <fullName evidence="2">VOC family protein</fullName>
    </submittedName>
</protein>
<name>A0A7X8YCE8_9MICC</name>
<dbReference type="EMBL" id="JABAHY010000001">
    <property type="protein sequence ID" value="NLS08484.1"/>
    <property type="molecule type" value="Genomic_DNA"/>
</dbReference>
<dbReference type="InterPro" id="IPR004360">
    <property type="entry name" value="Glyas_Fos-R_dOase_dom"/>
</dbReference>
<reference evidence="2 3" key="1">
    <citation type="submission" date="2020-04" db="EMBL/GenBank/DDBJ databases">
        <title>Nesterenkonia sp. nov., isolated from marine sediment.</title>
        <authorList>
            <person name="Zhang G."/>
        </authorList>
    </citation>
    <scope>NUCLEOTIDE SEQUENCE [LARGE SCALE GENOMIC DNA]</scope>
    <source>
        <strain evidence="2 3">MY13</strain>
    </source>
</reference>
<dbReference type="InterPro" id="IPR037523">
    <property type="entry name" value="VOC_core"/>
</dbReference>
<comment type="caution">
    <text evidence="2">The sequence shown here is derived from an EMBL/GenBank/DDBJ whole genome shotgun (WGS) entry which is preliminary data.</text>
</comment>